<dbReference type="InterPro" id="IPR027417">
    <property type="entry name" value="P-loop_NTPase"/>
</dbReference>
<keyword evidence="9 10" id="KW-0234">DNA repair</keyword>
<dbReference type="eggNOG" id="KOG2028">
    <property type="taxonomic scope" value="Eukaryota"/>
</dbReference>
<dbReference type="PANTHER" id="PTHR13779:SF7">
    <property type="entry name" value="ATPASE WRNIP1"/>
    <property type="match status" value="1"/>
</dbReference>
<evidence type="ECO:0000259" key="12">
    <source>
        <dbReference type="PROSITE" id="PS51908"/>
    </source>
</evidence>
<dbReference type="Pfam" id="PF12002">
    <property type="entry name" value="MgsA_C"/>
    <property type="match status" value="1"/>
</dbReference>
<dbReference type="Gene3D" id="1.20.272.10">
    <property type="match status" value="1"/>
</dbReference>
<evidence type="ECO:0000256" key="8">
    <source>
        <dbReference type="ARBA" id="ARBA00022840"/>
    </source>
</evidence>
<name>A0A099NTZ7_PICKU</name>
<comment type="caution">
    <text evidence="13">The sequence shown here is derived from an EMBL/GenBank/DDBJ whole genome shotgun (WGS) entry which is preliminary data.</text>
</comment>
<keyword evidence="2" id="KW-0235">DNA replication</keyword>
<dbReference type="EMBL" id="JQFK01000083">
    <property type="protein sequence ID" value="KGK36318.1"/>
    <property type="molecule type" value="Genomic_DNA"/>
</dbReference>
<dbReference type="HOGENOM" id="CLU_017985_0_1_1"/>
<keyword evidence="4" id="KW-0547">Nucleotide-binding</keyword>
<dbReference type="PANTHER" id="PTHR13779">
    <property type="entry name" value="WERNER HELICASE-INTERACTING PROTEIN 1 FAMILY MEMBER"/>
    <property type="match status" value="1"/>
</dbReference>
<dbReference type="Proteomes" id="UP000029867">
    <property type="component" value="Unassembled WGS sequence"/>
</dbReference>
<feature type="region of interest" description="Disordered" evidence="11">
    <location>
        <begin position="34"/>
        <end position="132"/>
    </location>
</feature>
<evidence type="ECO:0000256" key="2">
    <source>
        <dbReference type="ARBA" id="ARBA00022705"/>
    </source>
</evidence>
<evidence type="ECO:0000256" key="3">
    <source>
        <dbReference type="ARBA" id="ARBA00022723"/>
    </source>
</evidence>
<dbReference type="SUPFAM" id="SSF52540">
    <property type="entry name" value="P-loop containing nucleoside triphosphate hydrolases"/>
    <property type="match status" value="1"/>
</dbReference>
<dbReference type="Pfam" id="PF00004">
    <property type="entry name" value="AAA"/>
    <property type="match status" value="1"/>
</dbReference>
<dbReference type="GO" id="GO:0017116">
    <property type="term" value="F:single-stranded DNA helicase activity"/>
    <property type="evidence" value="ECO:0007669"/>
    <property type="project" value="TreeGrafter"/>
</dbReference>
<accession>A0A099NTZ7</accession>
<protein>
    <recommendedName>
        <fullName evidence="12">UBZ4-type domain-containing protein</fullName>
    </recommendedName>
</protein>
<dbReference type="FunFam" id="3.40.50.300:FF:000137">
    <property type="entry name" value="Replication-associated recombination protein A"/>
    <property type="match status" value="1"/>
</dbReference>
<dbReference type="InterPro" id="IPR003593">
    <property type="entry name" value="AAA+_ATPase"/>
</dbReference>
<evidence type="ECO:0000313" key="13">
    <source>
        <dbReference type="EMBL" id="KGK36318.1"/>
    </source>
</evidence>
<dbReference type="AlphaFoldDB" id="A0A099NTZ7"/>
<keyword evidence="8" id="KW-0067">ATP-binding</keyword>
<evidence type="ECO:0000256" key="4">
    <source>
        <dbReference type="ARBA" id="ARBA00022741"/>
    </source>
</evidence>
<dbReference type="InterPro" id="IPR021886">
    <property type="entry name" value="MgsA_C"/>
</dbReference>
<evidence type="ECO:0000256" key="7">
    <source>
        <dbReference type="ARBA" id="ARBA00022833"/>
    </source>
</evidence>
<dbReference type="GO" id="GO:0000731">
    <property type="term" value="P:DNA synthesis involved in DNA repair"/>
    <property type="evidence" value="ECO:0007669"/>
    <property type="project" value="TreeGrafter"/>
</dbReference>
<dbReference type="GO" id="GO:0005634">
    <property type="term" value="C:nucleus"/>
    <property type="evidence" value="ECO:0007669"/>
    <property type="project" value="TreeGrafter"/>
</dbReference>
<dbReference type="InterPro" id="IPR051314">
    <property type="entry name" value="AAA_ATPase_RarA/MGS1/WRNIP1"/>
</dbReference>
<evidence type="ECO:0000256" key="6">
    <source>
        <dbReference type="ARBA" id="ARBA00022771"/>
    </source>
</evidence>
<keyword evidence="3" id="KW-0479">Metal-binding</keyword>
<dbReference type="FunFam" id="1.20.272.10:FF:000001">
    <property type="entry name" value="Putative AAA family ATPase"/>
    <property type="match status" value="1"/>
</dbReference>
<keyword evidence="7" id="KW-0862">Zinc</keyword>
<evidence type="ECO:0000313" key="14">
    <source>
        <dbReference type="Proteomes" id="UP000029867"/>
    </source>
</evidence>
<proteinExistence type="inferred from homology"/>
<dbReference type="GO" id="GO:0006271">
    <property type="term" value="P:DNA strand elongation involved in DNA replication"/>
    <property type="evidence" value="ECO:0007669"/>
    <property type="project" value="UniProtKB-ARBA"/>
</dbReference>
<dbReference type="CDD" id="cd18139">
    <property type="entry name" value="HLD_clamp_RarA"/>
    <property type="match status" value="1"/>
</dbReference>
<dbReference type="GO" id="GO:0008047">
    <property type="term" value="F:enzyme activator activity"/>
    <property type="evidence" value="ECO:0007669"/>
    <property type="project" value="TreeGrafter"/>
</dbReference>
<dbReference type="CDD" id="cd00009">
    <property type="entry name" value="AAA"/>
    <property type="match status" value="1"/>
</dbReference>
<feature type="compositionally biased region" description="Basic and acidic residues" evidence="11">
    <location>
        <begin position="43"/>
        <end position="59"/>
    </location>
</feature>
<sequence length="577" mass="64184">MVSCPICSKHIPLAEINEHLDLCEIKNKNRKVEAENDIPSDGVAKEHSDKPENVSKVETVHGSSQPMIAVKGDSHTTSLASILTGKKKSKDKPTYQYRPSQHHETSPLSSVSSSNEINTPAVNSKRPISGDECRDDLKRHKKQIIDNLKISANLPLSERLRPTDIGGYIGQQHLVGPRGVLRGYLKQGRVPSLIFWGKPGTGKTTLARILAKTTNMRFVEMSGVINGVSDCKKVFEEAVNEMKLTRKSTIMFIDEIHRFSKSQQDIFLQYVERGIIILIGATTENPSFTVNKAILSRCKVFTLEKLSNHEMREMVGRGLVEINKVRKLVHNTSVLKLSEEGIDWIISVADGDGRQALGFVEMIDINFTNTTDENKPEEVTLEDIKGILKNSPMLYDRVGDAHYDTISAFHKSVRGSNPDAAMYYLARMLQGGEDPLYIARRMIRIASEDIGVLDDSCLPFAVAAYQAVQMVGLPEADLALVHCAVKLSRAPKSVEIYRGWNQMKAWTANPEISGAEIPLHLRNAPTKLMSDLGYKKGYKYPPDFKDGKVSTTYFPDSVGEQQFLKGQHLGDAIDPDL</sequence>
<dbReference type="Gene3D" id="3.30.160.60">
    <property type="entry name" value="Classic Zinc Finger"/>
    <property type="match status" value="1"/>
</dbReference>
<keyword evidence="5 10" id="KW-0227">DNA damage</keyword>
<dbReference type="SMART" id="SM00382">
    <property type="entry name" value="AAA"/>
    <property type="match status" value="1"/>
</dbReference>
<dbReference type="GO" id="GO:0016887">
    <property type="term" value="F:ATP hydrolysis activity"/>
    <property type="evidence" value="ECO:0007669"/>
    <property type="project" value="InterPro"/>
</dbReference>
<dbReference type="InterPro" id="IPR006642">
    <property type="entry name" value="Rad18_UBZ4"/>
</dbReference>
<evidence type="ECO:0000256" key="1">
    <source>
        <dbReference type="ARBA" id="ARBA00008959"/>
    </source>
</evidence>
<evidence type="ECO:0000256" key="10">
    <source>
        <dbReference type="PROSITE-ProRule" id="PRU01256"/>
    </source>
</evidence>
<dbReference type="Gene3D" id="3.40.50.300">
    <property type="entry name" value="P-loop containing nucleotide triphosphate hydrolases"/>
    <property type="match status" value="1"/>
</dbReference>
<organism evidence="13 14">
    <name type="scientific">Pichia kudriavzevii</name>
    <name type="common">Yeast</name>
    <name type="synonym">Issatchenkia orientalis</name>
    <dbReference type="NCBI Taxonomy" id="4909"/>
    <lineage>
        <taxon>Eukaryota</taxon>
        <taxon>Fungi</taxon>
        <taxon>Dikarya</taxon>
        <taxon>Ascomycota</taxon>
        <taxon>Saccharomycotina</taxon>
        <taxon>Pichiomycetes</taxon>
        <taxon>Pichiales</taxon>
        <taxon>Pichiaceae</taxon>
        <taxon>Pichia</taxon>
    </lineage>
</organism>
<feature type="compositionally biased region" description="Polar residues" evidence="11">
    <location>
        <begin position="106"/>
        <end position="122"/>
    </location>
</feature>
<feature type="domain" description="UBZ4-type" evidence="12">
    <location>
        <begin position="1"/>
        <end position="28"/>
    </location>
</feature>
<dbReference type="GO" id="GO:0008270">
    <property type="term" value="F:zinc ion binding"/>
    <property type="evidence" value="ECO:0007669"/>
    <property type="project" value="UniProtKB-KW"/>
</dbReference>
<evidence type="ECO:0000256" key="9">
    <source>
        <dbReference type="ARBA" id="ARBA00023204"/>
    </source>
</evidence>
<dbReference type="GO" id="GO:0005524">
    <property type="term" value="F:ATP binding"/>
    <property type="evidence" value="ECO:0007669"/>
    <property type="project" value="UniProtKB-KW"/>
</dbReference>
<keyword evidence="6 10" id="KW-0863">Zinc-finger</keyword>
<dbReference type="VEuPathDB" id="FungiDB:C5L36_0D04720"/>
<dbReference type="SUPFAM" id="SSF48019">
    <property type="entry name" value="post-AAA+ oligomerization domain-like"/>
    <property type="match status" value="1"/>
</dbReference>
<dbReference type="PROSITE" id="PS51908">
    <property type="entry name" value="ZF_UBZ4"/>
    <property type="match status" value="1"/>
</dbReference>
<dbReference type="InterPro" id="IPR032423">
    <property type="entry name" value="AAA_assoc_2"/>
</dbReference>
<dbReference type="Gene3D" id="1.10.3710.10">
    <property type="entry name" value="DNA polymerase III clamp loader subunits, C-terminal domain"/>
    <property type="match status" value="1"/>
</dbReference>
<dbReference type="InterPro" id="IPR008921">
    <property type="entry name" value="DNA_pol3_clamp-load_cplx_C"/>
</dbReference>
<dbReference type="GO" id="GO:0003677">
    <property type="term" value="F:DNA binding"/>
    <property type="evidence" value="ECO:0007669"/>
    <property type="project" value="InterPro"/>
</dbReference>
<evidence type="ECO:0000256" key="5">
    <source>
        <dbReference type="ARBA" id="ARBA00022763"/>
    </source>
</evidence>
<dbReference type="Pfam" id="PF16193">
    <property type="entry name" value="AAA_assoc_2"/>
    <property type="match status" value="1"/>
</dbReference>
<comment type="similarity">
    <text evidence="1">Belongs to the AAA ATPase family. RarA/MGS1/WRNIP1 subfamily.</text>
</comment>
<gene>
    <name evidence="13" type="ORF">JL09_g4532</name>
</gene>
<dbReference type="SMART" id="SM00734">
    <property type="entry name" value="ZnF_Rad18"/>
    <property type="match status" value="1"/>
</dbReference>
<evidence type="ECO:0000256" key="11">
    <source>
        <dbReference type="SAM" id="MobiDB-lite"/>
    </source>
</evidence>
<reference evidence="14" key="1">
    <citation type="journal article" date="2014" name="Microb. Cell Fact.">
        <title>Exploiting Issatchenkia orientalis SD108 for succinic acid production.</title>
        <authorList>
            <person name="Xiao H."/>
            <person name="Shao Z."/>
            <person name="Jiang Y."/>
            <person name="Dole S."/>
            <person name="Zhao H."/>
        </authorList>
    </citation>
    <scope>NUCLEOTIDE SEQUENCE [LARGE SCALE GENOMIC DNA]</scope>
    <source>
        <strain evidence="14">SD108</strain>
    </source>
</reference>
<dbReference type="InterPro" id="IPR003959">
    <property type="entry name" value="ATPase_AAA_core"/>
</dbReference>